<feature type="zinc finger region" description="C3H1-type" evidence="5">
    <location>
        <begin position="153"/>
        <end position="181"/>
    </location>
</feature>
<feature type="domain" description="C3H1-type" evidence="7">
    <location>
        <begin position="153"/>
        <end position="181"/>
    </location>
</feature>
<dbReference type="PANTHER" id="PTHR12547">
    <property type="entry name" value="CCCH ZINC FINGER/TIS11-RELATED"/>
    <property type="match status" value="1"/>
</dbReference>
<feature type="compositionally biased region" description="Pro residues" evidence="6">
    <location>
        <begin position="83"/>
        <end position="95"/>
    </location>
</feature>
<protein>
    <submittedName>
        <fullName evidence="8">Putative zinc finger protein 36, C3H1 type-like 3</fullName>
    </submittedName>
</protein>
<name>A0A423SHE1_PENVA</name>
<reference evidence="8 9" key="1">
    <citation type="submission" date="2018-04" db="EMBL/GenBank/DDBJ databases">
        <authorList>
            <person name="Zhang X."/>
            <person name="Yuan J."/>
            <person name="Li F."/>
            <person name="Xiang J."/>
        </authorList>
    </citation>
    <scope>NUCLEOTIDE SEQUENCE [LARGE SCALE GENOMIC DNA]</scope>
    <source>
        <tissue evidence="8">Muscle</tissue>
    </source>
</reference>
<dbReference type="GO" id="GO:0008270">
    <property type="term" value="F:zinc ion binding"/>
    <property type="evidence" value="ECO:0007669"/>
    <property type="project" value="UniProtKB-KW"/>
</dbReference>
<feature type="compositionally biased region" description="Basic residues" evidence="6">
    <location>
        <begin position="441"/>
        <end position="454"/>
    </location>
</feature>
<feature type="region of interest" description="Disordered" evidence="6">
    <location>
        <begin position="441"/>
        <end position="481"/>
    </location>
</feature>
<evidence type="ECO:0000313" key="8">
    <source>
        <dbReference type="EMBL" id="ROT63602.1"/>
    </source>
</evidence>
<evidence type="ECO:0000256" key="3">
    <source>
        <dbReference type="ARBA" id="ARBA00022771"/>
    </source>
</evidence>
<evidence type="ECO:0000256" key="5">
    <source>
        <dbReference type="PROSITE-ProRule" id="PRU00723"/>
    </source>
</evidence>
<keyword evidence="9" id="KW-1185">Reference proteome</keyword>
<evidence type="ECO:0000256" key="1">
    <source>
        <dbReference type="ARBA" id="ARBA00022723"/>
    </source>
</evidence>
<proteinExistence type="predicted"/>
<evidence type="ECO:0000256" key="6">
    <source>
        <dbReference type="SAM" id="MobiDB-lite"/>
    </source>
</evidence>
<comment type="caution">
    <text evidence="8">The sequence shown here is derived from an EMBL/GenBank/DDBJ whole genome shotgun (WGS) entry which is preliminary data.</text>
</comment>
<dbReference type="STRING" id="6689.A0A423SHE1"/>
<accession>A0A423SHE1</accession>
<dbReference type="SUPFAM" id="SSF90229">
    <property type="entry name" value="CCCH zinc finger"/>
    <property type="match status" value="2"/>
</dbReference>
<dbReference type="PROSITE" id="PS50103">
    <property type="entry name" value="ZF_C3H1"/>
    <property type="match status" value="3"/>
</dbReference>
<feature type="domain" description="C3H1-type" evidence="7">
    <location>
        <begin position="535"/>
        <end position="567"/>
    </location>
</feature>
<dbReference type="GO" id="GO:0003729">
    <property type="term" value="F:mRNA binding"/>
    <property type="evidence" value="ECO:0007669"/>
    <property type="project" value="InterPro"/>
</dbReference>
<evidence type="ECO:0000256" key="4">
    <source>
        <dbReference type="ARBA" id="ARBA00022833"/>
    </source>
</evidence>
<feature type="zinc finger region" description="C3H1-type" evidence="5">
    <location>
        <begin position="577"/>
        <end position="605"/>
    </location>
</feature>
<feature type="zinc finger region" description="C3H1-type" evidence="5">
    <location>
        <begin position="535"/>
        <end position="567"/>
    </location>
</feature>
<dbReference type="InterPro" id="IPR045877">
    <property type="entry name" value="ZFP36-like"/>
</dbReference>
<gene>
    <name evidence="8" type="ORF">C7M84_018504</name>
</gene>
<dbReference type="AlphaFoldDB" id="A0A423SHE1"/>
<evidence type="ECO:0000259" key="7">
    <source>
        <dbReference type="PROSITE" id="PS50103"/>
    </source>
</evidence>
<feature type="domain" description="C3H1-type" evidence="7">
    <location>
        <begin position="577"/>
        <end position="605"/>
    </location>
</feature>
<sequence length="605" mass="67510">MERQQTFVALSHSFLYVASLFFGPTPPPFPPSPPLPLFSSPSPPPFFPSPLPFSSSPKSHLPLFFPQVHSLLSSPKSHLPFFSPKPLPPTAPPSPTSRERRERGGGRGGQRPSPAPGSEAWQRENAQGIEAGDSRCNYAHGLVQLRGAARHGKYKTRNCQSYHHTGSCRYGARCSFIHDPEEGVLKCSIANKEVLEALHYRPASEDGGRTASITWRLLEAATDPVPELHLIACSRPLEEELSLFLSSYSPPEERRTTSSERIVAQDDENVFGFALPHRSDARTERFRQNVDLLSTLRSCELDYCAFGDKLLPEAPQLLADACHRRPRTKSESACHVLNQDAWELDDDSLSKPDRITCQEVDREDLKELEVVQDILHKAPVYSATVWSDGTCDVKEEGRCASMSARGGAADGGDQSSDDEARQKSLIAPSWQRARSCVCKKRSAARSRRRKRRGRASSLSNEEPSWLSVHSSPTRDDDDLVFSNTLRSDDSEEDRHLGASLRLGASGSEDGWSEYGIHLADLLRSLRVQDCHQQVPRARTSCRHSSDGSVYNGFCGYGESCLYAHGSHDLRTYPKHPMYRTKQCFSFHQKGYCLYGSRCQFLHDLE</sequence>
<feature type="region of interest" description="Disordered" evidence="6">
    <location>
        <begin position="402"/>
        <end position="424"/>
    </location>
</feature>
<organism evidence="8 9">
    <name type="scientific">Penaeus vannamei</name>
    <name type="common">Whiteleg shrimp</name>
    <name type="synonym">Litopenaeus vannamei</name>
    <dbReference type="NCBI Taxonomy" id="6689"/>
    <lineage>
        <taxon>Eukaryota</taxon>
        <taxon>Metazoa</taxon>
        <taxon>Ecdysozoa</taxon>
        <taxon>Arthropoda</taxon>
        <taxon>Crustacea</taxon>
        <taxon>Multicrustacea</taxon>
        <taxon>Malacostraca</taxon>
        <taxon>Eumalacostraca</taxon>
        <taxon>Eucarida</taxon>
        <taxon>Decapoda</taxon>
        <taxon>Dendrobranchiata</taxon>
        <taxon>Penaeoidea</taxon>
        <taxon>Penaeidae</taxon>
        <taxon>Penaeus</taxon>
    </lineage>
</organism>
<dbReference type="PANTHER" id="PTHR12547:SF18">
    <property type="entry name" value="PROTEIN TIS11"/>
    <property type="match status" value="1"/>
</dbReference>
<dbReference type="Pfam" id="PF00642">
    <property type="entry name" value="zf-CCCH"/>
    <property type="match status" value="1"/>
</dbReference>
<keyword evidence="3 5" id="KW-0863">Zinc-finger</keyword>
<keyword evidence="4 5" id="KW-0862">Zinc</keyword>
<feature type="compositionally biased region" description="Polar residues" evidence="6">
    <location>
        <begin position="458"/>
        <end position="471"/>
    </location>
</feature>
<dbReference type="InterPro" id="IPR036855">
    <property type="entry name" value="Znf_CCCH_sf"/>
</dbReference>
<feature type="compositionally biased region" description="Low complexity" evidence="6">
    <location>
        <begin position="402"/>
        <end position="414"/>
    </location>
</feature>
<dbReference type="Proteomes" id="UP000283509">
    <property type="component" value="Unassembled WGS sequence"/>
</dbReference>
<evidence type="ECO:0000256" key="2">
    <source>
        <dbReference type="ARBA" id="ARBA00022737"/>
    </source>
</evidence>
<dbReference type="SMART" id="SM00356">
    <property type="entry name" value="ZnF_C3H1"/>
    <property type="match status" value="3"/>
</dbReference>
<evidence type="ECO:0000313" key="9">
    <source>
        <dbReference type="Proteomes" id="UP000283509"/>
    </source>
</evidence>
<dbReference type="Gene3D" id="4.10.1000.10">
    <property type="entry name" value="Zinc finger, CCCH-type"/>
    <property type="match status" value="2"/>
</dbReference>
<feature type="region of interest" description="Disordered" evidence="6">
    <location>
        <begin position="81"/>
        <end position="121"/>
    </location>
</feature>
<dbReference type="EMBL" id="QCYY01003414">
    <property type="protein sequence ID" value="ROT63602.1"/>
    <property type="molecule type" value="Genomic_DNA"/>
</dbReference>
<dbReference type="OrthoDB" id="410307at2759"/>
<dbReference type="InterPro" id="IPR000571">
    <property type="entry name" value="Znf_CCCH"/>
</dbReference>
<reference evidence="8 9" key="2">
    <citation type="submission" date="2019-01" db="EMBL/GenBank/DDBJ databases">
        <title>The decoding of complex shrimp genome reveals the adaptation for benthos swimmer, frequently molting mechanism and breeding impact on genome.</title>
        <authorList>
            <person name="Sun Y."/>
            <person name="Gao Y."/>
            <person name="Yu Y."/>
        </authorList>
    </citation>
    <scope>NUCLEOTIDE SEQUENCE [LARGE SCALE GENOMIC DNA]</scope>
    <source>
        <tissue evidence="8">Muscle</tissue>
    </source>
</reference>
<keyword evidence="1 5" id="KW-0479">Metal-binding</keyword>
<keyword evidence="2" id="KW-0677">Repeat</keyword>